<dbReference type="Proteomes" id="UP000092461">
    <property type="component" value="Unassembled WGS sequence"/>
</dbReference>
<name>A0A1B0GI70_LUTLO</name>
<feature type="compositionally biased region" description="Low complexity" evidence="2">
    <location>
        <begin position="138"/>
        <end position="155"/>
    </location>
</feature>
<dbReference type="VEuPathDB" id="VectorBase:LLOJ003573"/>
<dbReference type="VEuPathDB" id="VectorBase:LLONM1_006947"/>
<accession>A0A1B0GI70</accession>
<dbReference type="EMBL" id="AJWK01011414">
    <property type="status" value="NOT_ANNOTATED_CDS"/>
    <property type="molecule type" value="Genomic_DNA"/>
</dbReference>
<dbReference type="InterPro" id="IPR036890">
    <property type="entry name" value="HATPase_C_sf"/>
</dbReference>
<evidence type="ECO:0000256" key="2">
    <source>
        <dbReference type="SAM" id="MobiDB-lite"/>
    </source>
</evidence>
<evidence type="ECO:0000256" key="1">
    <source>
        <dbReference type="SAM" id="Coils"/>
    </source>
</evidence>
<dbReference type="EMBL" id="AJWK01011415">
    <property type="status" value="NOT_ANNOTATED_CDS"/>
    <property type="molecule type" value="Genomic_DNA"/>
</dbReference>
<sequence>MSGVKKSFPMESGGKTDDGGAKRMRMCKESCGFLGALKSLMHHSVTTGATSLIIRMDLEYPYLQISDNGVGIATSEIEEIGKTTFLDVISAADDVSIETMTETMEKSIFIKFHKNVLMPTKSAKKSNKQDNTFDWLGSPSTKSSPEPSCSTESSCNQRQTSGTTFTLTNVHLTMIERFEKFSKNIVNYVKNFAIAHYKMSITLRDLKGNKLLFGTKKAKSITEKVASIYKLDGMEFNSMSKASSNIAIEIIWGTKLHHSSNIQLVFINGEPSTNNRLLKTVKKAWKCGRKNEHPVYVLNITIRVAQEGKLEQISHDSVIKDCIRECVTKLKSSCGDDISDEDDMTNDEGSVYFRSHLLLDVDKRQKEKKDKKDKKNDSRMETDDTSIFAVPLPPQRQENRIQNSPVKAVHPVGAVRTSEAVRRVEAGQTPEAIQPVQPIRNQSREAPIQTTNLSVNCSRSARQYLLTLTSSELDRPSPRRSAPVIRSSPARSVVVARSTPSRNTPVVRPSPISSVPRSVHFQSPQFALQPSPRNNTAFLAQTAQSHLQNLQNQVQDVMKAIEDLKKERERDQRRIQELTQENQDLLFSQRSSRVASRAGCLSFFDEGDTGMPFSTGDFPFLDEQDSNSSWDFSRQNTVRNEMLQSSNLGQA</sequence>
<feature type="region of interest" description="Disordered" evidence="2">
    <location>
        <begin position="425"/>
        <end position="451"/>
    </location>
</feature>
<proteinExistence type="predicted"/>
<feature type="region of interest" description="Disordered" evidence="2">
    <location>
        <begin position="493"/>
        <end position="516"/>
    </location>
</feature>
<evidence type="ECO:0000313" key="4">
    <source>
        <dbReference type="Proteomes" id="UP000092461"/>
    </source>
</evidence>
<dbReference type="SUPFAM" id="SSF55874">
    <property type="entry name" value="ATPase domain of HSP90 chaperone/DNA topoisomerase II/histidine kinase"/>
    <property type="match status" value="1"/>
</dbReference>
<keyword evidence="1" id="KW-0175">Coiled coil</keyword>
<feature type="compositionally biased region" description="Basic and acidic residues" evidence="2">
    <location>
        <begin position="364"/>
        <end position="382"/>
    </location>
</feature>
<feature type="region of interest" description="Disordered" evidence="2">
    <location>
        <begin position="121"/>
        <end position="159"/>
    </location>
</feature>
<organism evidence="3 4">
    <name type="scientific">Lutzomyia longipalpis</name>
    <name type="common">Sand fly</name>
    <dbReference type="NCBI Taxonomy" id="7200"/>
    <lineage>
        <taxon>Eukaryota</taxon>
        <taxon>Metazoa</taxon>
        <taxon>Ecdysozoa</taxon>
        <taxon>Arthropoda</taxon>
        <taxon>Hexapoda</taxon>
        <taxon>Insecta</taxon>
        <taxon>Pterygota</taxon>
        <taxon>Neoptera</taxon>
        <taxon>Endopterygota</taxon>
        <taxon>Diptera</taxon>
        <taxon>Nematocera</taxon>
        <taxon>Psychodoidea</taxon>
        <taxon>Psychodidae</taxon>
        <taxon>Lutzomyia</taxon>
        <taxon>Lutzomyia</taxon>
    </lineage>
</organism>
<dbReference type="EnsemblMetazoa" id="LLOJ003573-RA">
    <property type="protein sequence ID" value="LLOJ003573-PA"/>
    <property type="gene ID" value="LLOJ003573"/>
</dbReference>
<evidence type="ECO:0000313" key="3">
    <source>
        <dbReference type="EnsemblMetazoa" id="LLOJ003573-PA"/>
    </source>
</evidence>
<protein>
    <submittedName>
        <fullName evidence="3">Uncharacterized protein</fullName>
    </submittedName>
</protein>
<dbReference type="Gene3D" id="3.30.565.10">
    <property type="entry name" value="Histidine kinase-like ATPase, C-terminal domain"/>
    <property type="match status" value="1"/>
</dbReference>
<feature type="compositionally biased region" description="Low complexity" evidence="2">
    <location>
        <begin position="505"/>
        <end position="516"/>
    </location>
</feature>
<reference evidence="3" key="1">
    <citation type="submission" date="2020-05" db="UniProtKB">
        <authorList>
            <consortium name="EnsemblMetazoa"/>
        </authorList>
    </citation>
    <scope>IDENTIFICATION</scope>
    <source>
        <strain evidence="3">Jacobina</strain>
    </source>
</reference>
<feature type="coiled-coil region" evidence="1">
    <location>
        <begin position="540"/>
        <end position="581"/>
    </location>
</feature>
<feature type="region of interest" description="Disordered" evidence="2">
    <location>
        <begin position="364"/>
        <end position="387"/>
    </location>
</feature>
<dbReference type="AlphaFoldDB" id="A0A1B0GI70"/>
<feature type="region of interest" description="Disordered" evidence="2">
    <location>
        <begin position="1"/>
        <end position="21"/>
    </location>
</feature>
<keyword evidence="4" id="KW-1185">Reference proteome</keyword>